<organism evidence="1">
    <name type="scientific">Staphylococcus aureus</name>
    <dbReference type="NCBI Taxonomy" id="1280"/>
    <lineage>
        <taxon>Bacteria</taxon>
        <taxon>Bacillati</taxon>
        <taxon>Bacillota</taxon>
        <taxon>Bacilli</taxon>
        <taxon>Bacillales</taxon>
        <taxon>Staphylococcaceae</taxon>
        <taxon>Staphylococcus</taxon>
    </lineage>
</organism>
<name>A0A517KMZ0_STAAU</name>
<accession>A0A517KMZ0</accession>
<gene>
    <name evidence="1" type="ORF">FP476_14720</name>
</gene>
<keyword evidence="1" id="KW-0614">Plasmid</keyword>
<geneLocation type="plasmid" evidence="1">
    <name>pSALNB86</name>
</geneLocation>
<sequence>MDLEKIAHDITISLLPRALDRHKLHNEWQEVGDDVIAFAKDSVARDYFSIYSSVLLGLQEEEKSRKDLGL</sequence>
<dbReference type="EMBL" id="CP042068">
    <property type="protein sequence ID" value="QDS53818.1"/>
    <property type="molecule type" value="Genomic_DNA"/>
</dbReference>
<protein>
    <submittedName>
        <fullName evidence="1">Uracil-DNA glycosylase</fullName>
    </submittedName>
</protein>
<proteinExistence type="predicted"/>
<reference evidence="1" key="1">
    <citation type="submission" date="2019-07" db="EMBL/GenBank/DDBJ databases">
        <title>Comparative genomics of plasmid bearing Staphylococcus aureus strains isolated from various retail meats.</title>
        <authorList>
            <person name="Neyaz L."/>
            <person name="Karki A.B."/>
            <person name="Fakhr M.K."/>
        </authorList>
    </citation>
    <scope>NUCLEOTIDE SEQUENCE</scope>
    <source>
        <strain evidence="1">B1-4A</strain>
        <plasmid evidence="1">pSALNB86</plasmid>
    </source>
</reference>
<evidence type="ECO:0000313" key="1">
    <source>
        <dbReference type="EMBL" id="QDS53818.1"/>
    </source>
</evidence>
<dbReference type="AlphaFoldDB" id="A0A517KMZ0"/>
<dbReference type="RefSeq" id="WP_000362645.1">
    <property type="nucleotide sequence ID" value="NZ_CP017804.1"/>
</dbReference>